<dbReference type="InterPro" id="IPR053860">
    <property type="entry name" value="DUF6932"/>
</dbReference>
<organism evidence="1 2">
    <name type="scientific">Henriciella marina</name>
    <dbReference type="NCBI Taxonomy" id="453851"/>
    <lineage>
        <taxon>Bacteria</taxon>
        <taxon>Pseudomonadati</taxon>
        <taxon>Pseudomonadota</taxon>
        <taxon>Alphaproteobacteria</taxon>
        <taxon>Hyphomonadales</taxon>
        <taxon>Hyphomonadaceae</taxon>
        <taxon>Henriciella</taxon>
    </lineage>
</organism>
<evidence type="ECO:0000313" key="1">
    <source>
        <dbReference type="EMBL" id="MCZ4299166.1"/>
    </source>
</evidence>
<dbReference type="Pfam" id="PF22014">
    <property type="entry name" value="DUF6932"/>
    <property type="match status" value="1"/>
</dbReference>
<protein>
    <submittedName>
        <fullName evidence="1">Uncharacterized protein</fullName>
    </submittedName>
</protein>
<dbReference type="EMBL" id="JAPWGW010000004">
    <property type="protein sequence ID" value="MCZ4299166.1"/>
    <property type="molecule type" value="Genomic_DNA"/>
</dbReference>
<evidence type="ECO:0000313" key="2">
    <source>
        <dbReference type="Proteomes" id="UP001083770"/>
    </source>
</evidence>
<dbReference type="Proteomes" id="UP001083770">
    <property type="component" value="Unassembled WGS sequence"/>
</dbReference>
<keyword evidence="2" id="KW-1185">Reference proteome</keyword>
<reference evidence="1" key="1">
    <citation type="submission" date="2022-12" db="EMBL/GenBank/DDBJ databases">
        <title>Bacterial isolates from different developmental stages of Nematostella vectensis.</title>
        <authorList>
            <person name="Fraune S."/>
        </authorList>
    </citation>
    <scope>NUCLEOTIDE SEQUENCE</scope>
    <source>
        <strain evidence="1">G21632-S1</strain>
    </source>
</reference>
<accession>A0ABT4LXR7</accession>
<proteinExistence type="predicted"/>
<comment type="caution">
    <text evidence="1">The sequence shown here is derived from an EMBL/GenBank/DDBJ whole genome shotgun (WGS) entry which is preliminary data.</text>
</comment>
<gene>
    <name evidence="1" type="ORF">O4G74_13960</name>
</gene>
<sequence length="151" mass="16354">MSGSPWKVLPAGVHQATLEEVKAVYAASRYRRQLFEGLVVGVKQLSVAGCQRVYVDGSFVTSKPRPGDFDACWDPSGVQERLLDPIFKDFSNGRAAQKAAFKGEFFPSSLIEGGCGQAFVDFFQVDRFSGDAKGILLIDLSTDPTLGRSAV</sequence>
<name>A0ABT4LXR7_9PROT</name>